<dbReference type="GO" id="GO:0003723">
    <property type="term" value="F:RNA binding"/>
    <property type="evidence" value="ECO:0007669"/>
    <property type="project" value="InterPro"/>
</dbReference>
<dbReference type="VEuPathDB" id="PiroplasmaDB:TOT_010000042"/>
<organism evidence="2 3">
    <name type="scientific">Theileria orientalis strain Shintoku</name>
    <dbReference type="NCBI Taxonomy" id="869250"/>
    <lineage>
        <taxon>Eukaryota</taxon>
        <taxon>Sar</taxon>
        <taxon>Alveolata</taxon>
        <taxon>Apicomplexa</taxon>
        <taxon>Aconoidasida</taxon>
        <taxon>Piroplasmida</taxon>
        <taxon>Theileriidae</taxon>
        <taxon>Theileria</taxon>
    </lineage>
</organism>
<keyword evidence="3" id="KW-1185">Reference proteome</keyword>
<dbReference type="SUPFAM" id="SSF109905">
    <property type="entry name" value="Surp module (SWAP domain)"/>
    <property type="match status" value="1"/>
</dbReference>
<dbReference type="InterPro" id="IPR000061">
    <property type="entry name" value="Surp"/>
</dbReference>
<sequence length="123" mass="14615">MKFNIPPEVRKHIPDGCNIDLKTYLTMEYVAKSVSKEGNPFEFRLKIHPQNHKLPFLDSNHKLYNCYQFLKKNQEHYLYGCDKEQVPELLHELYEQVFLTEKHVDTKVKTPVDKIIEGYSDSE</sequence>
<evidence type="ECO:0000313" key="2">
    <source>
        <dbReference type="EMBL" id="BAM38573.1"/>
    </source>
</evidence>
<dbReference type="Pfam" id="PF01805">
    <property type="entry name" value="Surp"/>
    <property type="match status" value="1"/>
</dbReference>
<dbReference type="GO" id="GO:0006396">
    <property type="term" value="P:RNA processing"/>
    <property type="evidence" value="ECO:0007669"/>
    <property type="project" value="InterPro"/>
</dbReference>
<dbReference type="KEGG" id="tot:TOT_010000042"/>
<evidence type="ECO:0000259" key="1">
    <source>
        <dbReference type="PROSITE" id="PS50128"/>
    </source>
</evidence>
<gene>
    <name evidence="2" type="ORF">TOT_010000042</name>
</gene>
<dbReference type="eggNOG" id="ENOG502QWV5">
    <property type="taxonomic scope" value="Eukaryota"/>
</dbReference>
<dbReference type="Proteomes" id="UP000003786">
    <property type="component" value="Chromosome 1"/>
</dbReference>
<feature type="domain" description="SURP motif" evidence="1">
    <location>
        <begin position="26"/>
        <end position="67"/>
    </location>
</feature>
<dbReference type="RefSeq" id="XP_009688874.1">
    <property type="nucleotide sequence ID" value="XM_009690579.1"/>
</dbReference>
<proteinExistence type="predicted"/>
<dbReference type="OMA" id="PFLDSNH"/>
<protein>
    <recommendedName>
        <fullName evidence="1">SURP motif domain-containing protein</fullName>
    </recommendedName>
</protein>
<dbReference type="InterPro" id="IPR035967">
    <property type="entry name" value="SWAP/Surp_sf"/>
</dbReference>
<dbReference type="AlphaFoldDB" id="J7M827"/>
<accession>J7M827</accession>
<dbReference type="GeneID" id="20713011"/>
<dbReference type="Gene3D" id="1.10.10.790">
    <property type="entry name" value="Surp module"/>
    <property type="match status" value="1"/>
</dbReference>
<dbReference type="EMBL" id="AP011946">
    <property type="protein sequence ID" value="BAM38573.1"/>
    <property type="molecule type" value="Genomic_DNA"/>
</dbReference>
<evidence type="ECO:0000313" key="3">
    <source>
        <dbReference type="Proteomes" id="UP000003786"/>
    </source>
</evidence>
<name>J7M827_THEOR</name>
<dbReference type="OrthoDB" id="361322at2759"/>
<reference evidence="2 3" key="1">
    <citation type="journal article" date="2012" name="MBio">
        <title>Comparative genome analysis of three eukaryotic parasites with differing abilities to transform leukocytes reveals key mediators of Theileria-induced leukocyte transformation.</title>
        <authorList>
            <person name="Hayashida K."/>
            <person name="Hara Y."/>
            <person name="Abe T."/>
            <person name="Yamasaki C."/>
            <person name="Toyoda A."/>
            <person name="Kosuge T."/>
            <person name="Suzuki Y."/>
            <person name="Sato Y."/>
            <person name="Kawashima S."/>
            <person name="Katayama T."/>
            <person name="Wakaguri H."/>
            <person name="Inoue N."/>
            <person name="Homma K."/>
            <person name="Tada-Umezaki M."/>
            <person name="Yagi Y."/>
            <person name="Fujii Y."/>
            <person name="Habara T."/>
            <person name="Kanehisa M."/>
            <person name="Watanabe H."/>
            <person name="Ito K."/>
            <person name="Gojobori T."/>
            <person name="Sugawara H."/>
            <person name="Imanishi T."/>
            <person name="Weir W."/>
            <person name="Gardner M."/>
            <person name="Pain A."/>
            <person name="Shiels B."/>
            <person name="Hattori M."/>
            <person name="Nene V."/>
            <person name="Sugimoto C."/>
        </authorList>
    </citation>
    <scope>NUCLEOTIDE SEQUENCE [LARGE SCALE GENOMIC DNA]</scope>
    <source>
        <strain evidence="2 3">Shintoku</strain>
    </source>
</reference>
<dbReference type="PROSITE" id="PS50128">
    <property type="entry name" value="SURP"/>
    <property type="match status" value="1"/>
</dbReference>